<feature type="domain" description="Metallo-beta-lactamase" evidence="7">
    <location>
        <begin position="528"/>
        <end position="693"/>
    </location>
</feature>
<keyword evidence="5 6" id="KW-0472">Membrane</keyword>
<dbReference type="PANTHER" id="PTHR30619">
    <property type="entry name" value="DNA INTERNALIZATION/COMPETENCE PROTEIN COMEC/REC2"/>
    <property type="match status" value="1"/>
</dbReference>
<gene>
    <name evidence="8" type="ORF">E2R54_08950</name>
</gene>
<dbReference type="InterPro" id="IPR036866">
    <property type="entry name" value="RibonucZ/Hydroxyglut_hydro"/>
</dbReference>
<organism evidence="8 9">
    <name type="scientific">Microbacterium oleivorans</name>
    <dbReference type="NCBI Taxonomy" id="273677"/>
    <lineage>
        <taxon>Bacteria</taxon>
        <taxon>Bacillati</taxon>
        <taxon>Actinomycetota</taxon>
        <taxon>Actinomycetes</taxon>
        <taxon>Micrococcales</taxon>
        <taxon>Microbacteriaceae</taxon>
        <taxon>Microbacterium</taxon>
    </lineage>
</organism>
<name>A0A4R5YEK4_9MICO</name>
<feature type="transmembrane region" description="Helical" evidence="6">
    <location>
        <begin position="298"/>
        <end position="327"/>
    </location>
</feature>
<protein>
    <submittedName>
        <fullName evidence="8">ComEC/Rec2 family competence protein</fullName>
    </submittedName>
</protein>
<evidence type="ECO:0000259" key="7">
    <source>
        <dbReference type="SMART" id="SM00849"/>
    </source>
</evidence>
<dbReference type="Pfam" id="PF00753">
    <property type="entry name" value="Lactamase_B"/>
    <property type="match status" value="1"/>
</dbReference>
<comment type="caution">
    <text evidence="8">The sequence shown here is derived from an EMBL/GenBank/DDBJ whole genome shotgun (WGS) entry which is preliminary data.</text>
</comment>
<dbReference type="AlphaFoldDB" id="A0A4R5YEK4"/>
<feature type="transmembrane region" description="Helical" evidence="6">
    <location>
        <begin position="366"/>
        <end position="387"/>
    </location>
</feature>
<proteinExistence type="predicted"/>
<dbReference type="InterPro" id="IPR001279">
    <property type="entry name" value="Metallo-B-lactamas"/>
</dbReference>
<dbReference type="NCBIfam" id="TIGR00360">
    <property type="entry name" value="ComEC_N-term"/>
    <property type="match status" value="1"/>
</dbReference>
<dbReference type="Pfam" id="PF03772">
    <property type="entry name" value="Competence"/>
    <property type="match status" value="1"/>
</dbReference>
<feature type="transmembrane region" description="Helical" evidence="6">
    <location>
        <begin position="393"/>
        <end position="415"/>
    </location>
</feature>
<evidence type="ECO:0000256" key="1">
    <source>
        <dbReference type="ARBA" id="ARBA00004651"/>
    </source>
</evidence>
<evidence type="ECO:0000313" key="9">
    <source>
        <dbReference type="Proteomes" id="UP000295633"/>
    </source>
</evidence>
<dbReference type="SUPFAM" id="SSF56281">
    <property type="entry name" value="Metallo-hydrolase/oxidoreductase"/>
    <property type="match status" value="1"/>
</dbReference>
<sequence>MSVRTARRRDLRLLPVALTAWAGAGAAIVFPEHATALAVALWVAAVISLAVAARATRPTTAALIAVAFAVAGGAASHVALAQPAREAVAGLHITGGRSAEFEVDVVGKVERSATGFRFDAITRSVTIGPDTAPVSAPVLVRVQERPAGLDLGARAVVTGTAFRADAEDREVLVVEASSLELARPPTGPLAAAAQLRTGLVKAVDGLPDPGAGLVPGLAVGDTSAITEDLDQQMKASSLSHLTAVSGANCALVVGIAFGFAALCGARRGIRVTAGLATLVAFIVLVSPEPSVVRAGVMAAIAMLGVLLGRIGAGMSILSASVCVLLVLDPWLAASLGFALSAVATGSLLLFAGPLADGMSRWMPAPLALALSVPLAAQLACGPLLVLIEPTVPLVGVLANLLAGPAAPAATVLGLLACLALPFPVLAQGLAAIAWLPAAWIAGTADLSARLPGASIGWVEGMPGLIALAATGAAIGIVIAARRHRLQRWAGWALVVIIVVVVSAGPFRNLIDRTRAPDDWAIAACEVGQGDAVLVRSGSAIMLIDTGPEPAPLAACLDRFAVDRVDVLVFTHFDMDHRGGAEALVGRADVVLHGPVPDAEAAAMVAGFTQSGAQAQEVSAGQSGMLGECRWRSLWPKPRDPVYPYGNDASVVIDITGCRVPDAIFLGDLSAQSQRSLAASRAIDRTYAVVKVAHHGSADQDHSLYEGLDAAVALVTVGENTYGHPRDEILDLLREEHAVIARTDTSGDVVLWRDGDGIRLWRSREEGG</sequence>
<dbReference type="RefSeq" id="WP_133399511.1">
    <property type="nucleotide sequence ID" value="NZ_SMZX01000002.1"/>
</dbReference>
<feature type="transmembrane region" description="Helical" evidence="6">
    <location>
        <begin position="422"/>
        <end position="441"/>
    </location>
</feature>
<accession>A0A4R5YEK4</accession>
<evidence type="ECO:0000256" key="4">
    <source>
        <dbReference type="ARBA" id="ARBA00022989"/>
    </source>
</evidence>
<dbReference type="Proteomes" id="UP000295633">
    <property type="component" value="Unassembled WGS sequence"/>
</dbReference>
<evidence type="ECO:0000256" key="3">
    <source>
        <dbReference type="ARBA" id="ARBA00022692"/>
    </source>
</evidence>
<dbReference type="InterPro" id="IPR004477">
    <property type="entry name" value="ComEC_N"/>
</dbReference>
<dbReference type="Gene3D" id="3.60.15.10">
    <property type="entry name" value="Ribonuclease Z/Hydroxyacylglutathione hydrolase-like"/>
    <property type="match status" value="1"/>
</dbReference>
<dbReference type="SMART" id="SM00849">
    <property type="entry name" value="Lactamase_B"/>
    <property type="match status" value="1"/>
</dbReference>
<reference evidence="8 9" key="1">
    <citation type="submission" date="2019-03" db="EMBL/GenBank/DDBJ databases">
        <title>Genome Sequencing and Assembly of Various Microbes Isolated from Partially Reclaimed Soil and Acid Mine Drainage (AMD) Site.</title>
        <authorList>
            <person name="Steinbock B."/>
            <person name="Bechtold R."/>
            <person name="Sevigny J.L."/>
            <person name="Thomas D."/>
            <person name="Cuthill L.R."/>
            <person name="Aveiro Johannsen E.J."/>
            <person name="Thomas K."/>
            <person name="Ghosh A."/>
        </authorList>
    </citation>
    <scope>NUCLEOTIDE SEQUENCE [LARGE SCALE GENOMIC DNA]</scope>
    <source>
        <strain evidence="8 9">F-B2</strain>
    </source>
</reference>
<keyword evidence="3 6" id="KW-0812">Transmembrane</keyword>
<comment type="subcellular location">
    <subcellularLocation>
        <location evidence="1">Cell membrane</location>
        <topology evidence="1">Multi-pass membrane protein</topology>
    </subcellularLocation>
</comment>
<evidence type="ECO:0000256" key="6">
    <source>
        <dbReference type="SAM" id="Phobius"/>
    </source>
</evidence>
<keyword evidence="2" id="KW-1003">Cell membrane</keyword>
<dbReference type="InterPro" id="IPR052159">
    <property type="entry name" value="Competence_DNA_uptake"/>
</dbReference>
<feature type="transmembrane region" description="Helical" evidence="6">
    <location>
        <begin position="36"/>
        <end position="53"/>
    </location>
</feature>
<dbReference type="PANTHER" id="PTHR30619:SF1">
    <property type="entry name" value="RECOMBINATION PROTEIN 2"/>
    <property type="match status" value="1"/>
</dbReference>
<dbReference type="EMBL" id="SMZX01000002">
    <property type="protein sequence ID" value="TDL43353.1"/>
    <property type="molecule type" value="Genomic_DNA"/>
</dbReference>
<feature type="transmembrane region" description="Helical" evidence="6">
    <location>
        <begin position="241"/>
        <end position="262"/>
    </location>
</feature>
<evidence type="ECO:0000256" key="5">
    <source>
        <dbReference type="ARBA" id="ARBA00023136"/>
    </source>
</evidence>
<evidence type="ECO:0000313" key="8">
    <source>
        <dbReference type="EMBL" id="TDL43353.1"/>
    </source>
</evidence>
<evidence type="ECO:0000256" key="2">
    <source>
        <dbReference type="ARBA" id="ARBA00022475"/>
    </source>
</evidence>
<feature type="transmembrane region" description="Helical" evidence="6">
    <location>
        <begin position="333"/>
        <end position="354"/>
    </location>
</feature>
<dbReference type="GO" id="GO:0005886">
    <property type="term" value="C:plasma membrane"/>
    <property type="evidence" value="ECO:0007669"/>
    <property type="project" value="UniProtKB-SubCell"/>
</dbReference>
<dbReference type="STRING" id="273677.BW34_00230"/>
<feature type="transmembrane region" description="Helical" evidence="6">
    <location>
        <begin position="461"/>
        <end position="481"/>
    </location>
</feature>
<keyword evidence="4 6" id="KW-1133">Transmembrane helix</keyword>
<feature type="transmembrane region" description="Helical" evidence="6">
    <location>
        <begin position="488"/>
        <end position="506"/>
    </location>
</feature>